<dbReference type="SUPFAM" id="SSF53098">
    <property type="entry name" value="Ribonuclease H-like"/>
    <property type="match status" value="1"/>
</dbReference>
<dbReference type="PANTHER" id="PTHR35317:SF31">
    <property type="entry name" value="DUF4219 DOMAIN-CONTAINING PROTEIN"/>
    <property type="match status" value="1"/>
</dbReference>
<dbReference type="AlphaFoldDB" id="A0A5B6X0C0"/>
<sequence length="193" mass="22252">METGIIKQYSERIMVVVNNIRLLGDQFSDSRIMKKVITTLPKKYESNISSLEDSKDLLIISLSELINALYTREQRSVNRQEEHFEGVFQARNKEGLSSSSNKGKKGKAKERKWKKKVSTMLSLQEDHTLGEILWVQARHAISGGESVYCILFCNLQGQEELACCKLRILRSDNGTEYTLEKFERFCEEVDIEH</sequence>
<comment type="caution">
    <text evidence="1">The sequence shown here is derived from an EMBL/GenBank/DDBJ whole genome shotgun (WGS) entry which is preliminary data.</text>
</comment>
<dbReference type="Pfam" id="PF14223">
    <property type="entry name" value="Retrotran_gag_2"/>
    <property type="match status" value="1"/>
</dbReference>
<gene>
    <name evidence="1" type="ORF">EPI10_030603</name>
</gene>
<name>A0A5B6X0C0_9ROSI</name>
<dbReference type="EMBL" id="SMMG02000001">
    <property type="protein sequence ID" value="KAA3486724.1"/>
    <property type="molecule type" value="Genomic_DNA"/>
</dbReference>
<proteinExistence type="predicted"/>
<reference evidence="2" key="1">
    <citation type="journal article" date="2019" name="Plant Biotechnol. J.">
        <title>Genome sequencing of the Australian wild diploid species Gossypium australe highlights disease resistance and delayed gland morphogenesis.</title>
        <authorList>
            <person name="Cai Y."/>
            <person name="Cai X."/>
            <person name="Wang Q."/>
            <person name="Wang P."/>
            <person name="Zhang Y."/>
            <person name="Cai C."/>
            <person name="Xu Y."/>
            <person name="Wang K."/>
            <person name="Zhou Z."/>
            <person name="Wang C."/>
            <person name="Geng S."/>
            <person name="Li B."/>
            <person name="Dong Q."/>
            <person name="Hou Y."/>
            <person name="Wang H."/>
            <person name="Ai P."/>
            <person name="Liu Z."/>
            <person name="Yi F."/>
            <person name="Sun M."/>
            <person name="An G."/>
            <person name="Cheng J."/>
            <person name="Zhang Y."/>
            <person name="Shi Q."/>
            <person name="Xie Y."/>
            <person name="Shi X."/>
            <person name="Chang Y."/>
            <person name="Huang F."/>
            <person name="Chen Y."/>
            <person name="Hong S."/>
            <person name="Mi L."/>
            <person name="Sun Q."/>
            <person name="Zhang L."/>
            <person name="Zhou B."/>
            <person name="Peng R."/>
            <person name="Zhang X."/>
            <person name="Liu F."/>
        </authorList>
    </citation>
    <scope>NUCLEOTIDE SEQUENCE [LARGE SCALE GENOMIC DNA]</scope>
    <source>
        <strain evidence="2">cv. PA1801</strain>
    </source>
</reference>
<organism evidence="1 2">
    <name type="scientific">Gossypium australe</name>
    <dbReference type="NCBI Taxonomy" id="47621"/>
    <lineage>
        <taxon>Eukaryota</taxon>
        <taxon>Viridiplantae</taxon>
        <taxon>Streptophyta</taxon>
        <taxon>Embryophyta</taxon>
        <taxon>Tracheophyta</taxon>
        <taxon>Spermatophyta</taxon>
        <taxon>Magnoliopsida</taxon>
        <taxon>eudicotyledons</taxon>
        <taxon>Gunneridae</taxon>
        <taxon>Pentapetalae</taxon>
        <taxon>rosids</taxon>
        <taxon>malvids</taxon>
        <taxon>Malvales</taxon>
        <taxon>Malvaceae</taxon>
        <taxon>Malvoideae</taxon>
        <taxon>Gossypium</taxon>
    </lineage>
</organism>
<dbReference type="Proteomes" id="UP000325315">
    <property type="component" value="Unassembled WGS sequence"/>
</dbReference>
<evidence type="ECO:0000313" key="1">
    <source>
        <dbReference type="EMBL" id="KAA3486724.1"/>
    </source>
</evidence>
<keyword evidence="2" id="KW-1185">Reference proteome</keyword>
<dbReference type="PANTHER" id="PTHR35317">
    <property type="entry name" value="OS04G0629600 PROTEIN"/>
    <property type="match status" value="1"/>
</dbReference>
<evidence type="ECO:0000313" key="2">
    <source>
        <dbReference type="Proteomes" id="UP000325315"/>
    </source>
</evidence>
<protein>
    <submittedName>
        <fullName evidence="1">Pleiotropic drug resistance protein 3-like</fullName>
    </submittedName>
</protein>
<dbReference type="OrthoDB" id="8063676at2759"/>
<dbReference type="InterPro" id="IPR012337">
    <property type="entry name" value="RNaseH-like_sf"/>
</dbReference>
<accession>A0A5B6X0C0</accession>